<dbReference type="SMART" id="SM01036">
    <property type="entry name" value="BP28CT"/>
    <property type="match status" value="1"/>
</dbReference>
<evidence type="ECO:0000313" key="11">
    <source>
        <dbReference type="Proteomes" id="UP000031036"/>
    </source>
</evidence>
<dbReference type="Pfam" id="PF08146">
    <property type="entry name" value="BP28CT"/>
    <property type="match status" value="1"/>
</dbReference>
<protein>
    <recommendedName>
        <fullName evidence="8">HEAT repeat-containing protein 1</fullName>
    </recommendedName>
</protein>
<dbReference type="GO" id="GO:0030515">
    <property type="term" value="F:snoRNA binding"/>
    <property type="evidence" value="ECO:0007669"/>
    <property type="project" value="TreeGrafter"/>
</dbReference>
<dbReference type="GO" id="GO:0032040">
    <property type="term" value="C:small-subunit processome"/>
    <property type="evidence" value="ECO:0007669"/>
    <property type="project" value="TreeGrafter"/>
</dbReference>
<dbReference type="Proteomes" id="UP000031036">
    <property type="component" value="Unassembled WGS sequence"/>
</dbReference>
<keyword evidence="5 8" id="KW-0539">Nucleus</keyword>
<feature type="repeat" description="HEAT" evidence="7">
    <location>
        <begin position="1713"/>
        <end position="1751"/>
    </location>
</feature>
<reference evidence="10 11" key="1">
    <citation type="submission" date="2014-11" db="EMBL/GenBank/DDBJ databases">
        <title>Genetic blueprint of the zoonotic pathogen Toxocara canis.</title>
        <authorList>
            <person name="Zhu X.-Q."/>
            <person name="Korhonen P.K."/>
            <person name="Cai H."/>
            <person name="Young N.D."/>
            <person name="Nejsum P."/>
            <person name="von Samson-Himmelstjerna G."/>
            <person name="Boag P.R."/>
            <person name="Tan P."/>
            <person name="Li Q."/>
            <person name="Min J."/>
            <person name="Yang Y."/>
            <person name="Wang X."/>
            <person name="Fang X."/>
            <person name="Hall R.S."/>
            <person name="Hofmann A."/>
            <person name="Sternberg P.W."/>
            <person name="Jex A.R."/>
            <person name="Gasser R.B."/>
        </authorList>
    </citation>
    <scope>NUCLEOTIDE SEQUENCE [LARGE SCALE GENOMIC DNA]</scope>
    <source>
        <strain evidence="10">PN_DK_2014</strain>
    </source>
</reference>
<name>A0A0B2VIW9_TOXCA</name>
<dbReference type="InterPro" id="IPR011989">
    <property type="entry name" value="ARM-like"/>
</dbReference>
<dbReference type="GO" id="GO:0000462">
    <property type="term" value="P:maturation of SSU-rRNA from tricistronic rRNA transcript (SSU-rRNA, 5.8S rRNA, LSU-rRNA)"/>
    <property type="evidence" value="ECO:0007669"/>
    <property type="project" value="TreeGrafter"/>
</dbReference>
<dbReference type="PROSITE" id="PS50077">
    <property type="entry name" value="HEAT_REPEAT"/>
    <property type="match status" value="1"/>
</dbReference>
<dbReference type="InterPro" id="IPR016024">
    <property type="entry name" value="ARM-type_fold"/>
</dbReference>
<dbReference type="SUPFAM" id="SSF48371">
    <property type="entry name" value="ARM repeat"/>
    <property type="match status" value="2"/>
</dbReference>
<feature type="domain" description="BP28 C-terminal" evidence="9">
    <location>
        <begin position="1458"/>
        <end position="1621"/>
    </location>
</feature>
<comment type="function">
    <text evidence="8">Involved in nucleolar processing of pre-18S ribosomal RNA.</text>
</comment>
<dbReference type="InterPro" id="IPR021133">
    <property type="entry name" value="HEAT_type_2"/>
</dbReference>
<dbReference type="GO" id="GO:0030686">
    <property type="term" value="C:90S preribosome"/>
    <property type="evidence" value="ECO:0007669"/>
    <property type="project" value="TreeGrafter"/>
</dbReference>
<dbReference type="PANTHER" id="PTHR13457:SF1">
    <property type="entry name" value="HEAT REPEAT-CONTAINING PROTEIN 1"/>
    <property type="match status" value="1"/>
</dbReference>
<dbReference type="Pfam" id="PF12397">
    <property type="entry name" value="U3snoRNP10"/>
    <property type="match status" value="1"/>
</dbReference>
<evidence type="ECO:0000256" key="5">
    <source>
        <dbReference type="ARBA" id="ARBA00023242"/>
    </source>
</evidence>
<evidence type="ECO:0000256" key="1">
    <source>
        <dbReference type="ARBA" id="ARBA00004604"/>
    </source>
</evidence>
<keyword evidence="4 8" id="KW-0698">rRNA processing</keyword>
<sequence>MTSLQRQLEGLRTAASSQLGVERFRASLLFEKKQAAALYKEDALKIGQSGLSQLRKIDSAIGDSDTASLFDEAALSIERSLLSRAENEELDANIERLLAQISPYLQHFAAQQVLEWLIFKFQIQEFNAQRVFVTFLPFHSTNIFGRLISVLRLKGIEYDWVRPFAKNESPIPLETIITKCFSANHSLLSLLHQHIEHLFNLVDMEEMENKMPQLFSFYATVCVHLVADPAKVNDAIISKILPFLAISLKSRLVSLRLSALMTTCQLCVSVTLSGAVVNSLLKLVLLKLSESTIQQSLNTAIVICQRQSVTDLPVKGVRKLARKNSRLNISRCIMSLSKRTDLSLFMQHLWHALFRLIEENAEDEECRLQMCSFLGSLIDGDSLSAPLASTFFSNLFEFISSGGEQQLTEDIYTQIRTLVIRFGNSFDSVRAEWQVRDANVVETIIKKCNIEAHEIGDLVVETKPSAKRRRRNSSIRKSVCEEERHGNRCTGAHLKHAQLVMEEQLDALRIKPKASFKGDPIEKLCSVIKSQQWDEAKLGFEVLISPKYVKQRTAEDFEEFIIEMIKIISNDVLPIKADIRNALAVLPIKSELALVLLSRCSTEPEEKRTRGKARQLANSRRIFIDEDESTYLKRLTFVLEVLNANERMQPSSKLFTALFDMFKDCMQHGDEEHTAHSYLQQLIVSLLVRLLKEPRGYVVREEDVQLECVVDAIRNTREHITLRSCLSLLAAAVQISPSTVLKHMMSVFTFMGAGLLKKDNDLTLEIIEQTLSALFTAVMDEQGEALESRLISVSRLLAASILDMPAHRRLSVVCAVARAAGAKHLATIIAVLFEHYCLSWQRNDSSKGRPTVEIFEELATEMASLFDGAEQLSCVVDLLEYIVQLGGDLIESNPPVAVRSGGGSFAVRSMIFDRSKHSVQKLRHYRFTIVGWIARLLSSRDLLDKLAEMNDAEAYERLLVVGKRMLVGSVELDEMVNAETDQAEGRGSDLHETSHPNHYKYWIAFASRADILADKLRNVLPANVSARLIADILEDSQTCEKMRDRALHLLNAKLTQDASFAGESAINAEQLDSFASKLNRWIKPVDSKQEVVLCQNAAFSLKLIARRVPATDSAPALSESVALCSKLLEEWRGLDEAMVGSVLLLAGELVRHQSTRSTLQYVNKLCTVSVEVLAEQLEVPQMSSNASTTEEPSAARRKRIAQQSLSGRRIGGDVLLQCSLTALQRIVENFAQFISTHLTAILVTLSRTLARHHFSLSNLEEWRGLDEAMVGSVLLLAGELVRHQSTRSTLQYVNKLCTVSVEVLAEQLEVPQMSSNASTTEEPSAARRKRIAQQSLSGRRIGGDVLLQCSLTALQRIVENFAQFISTHLTAILVTLSRTLARHHFSLSNLEAVSEANTTAKLSNVEHRIAQIRRALTRVEMRLLVEPFREASEQLITSPEAEVALFSMLSACLKTKTRSELLKYLVTVCDQYFTAFGLRIANHSLESYETVVECESRIIGYLMHVMDCLSENECRPIIARLNKWLEEAISSEQADSTALHLLTAFNLFNRFYDSYNALALSHFGRIFEMVPRVLQRTNARLTDADSLLFTYKKGSLGALDTNALITSTINLVEKCARHHEFFVEERAQLVVGDVINELENTAVQGHEQRCIPHLADCLLQIADCHNEVINEMINKIMLKTRSTSPKVRYCTLLVLERMFDRMGDAVAPLLPSVLPFLSELLEDEKKKVEEQCDKVIALLRRKFGEEIAEGYIQY</sequence>
<accession>A0A0B2VIW9</accession>
<dbReference type="GO" id="GO:0045943">
    <property type="term" value="P:positive regulation of transcription by RNA polymerase I"/>
    <property type="evidence" value="ECO:0007669"/>
    <property type="project" value="TreeGrafter"/>
</dbReference>
<comment type="subcellular location">
    <subcellularLocation>
        <location evidence="1 8">Nucleus</location>
        <location evidence="1 8">Nucleolus</location>
    </subcellularLocation>
</comment>
<dbReference type="Gene3D" id="1.25.10.10">
    <property type="entry name" value="Leucine-rich Repeat Variant"/>
    <property type="match status" value="1"/>
</dbReference>
<dbReference type="PANTHER" id="PTHR13457">
    <property type="entry name" value="BAP28"/>
    <property type="match status" value="1"/>
</dbReference>
<comment type="caution">
    <text evidence="10">The sequence shown here is derived from an EMBL/GenBank/DDBJ whole genome shotgun (WGS) entry which is preliminary data.</text>
</comment>
<dbReference type="STRING" id="6265.A0A0B2VIW9"/>
<dbReference type="InterPro" id="IPR012954">
    <property type="entry name" value="BP28_C_dom"/>
</dbReference>
<organism evidence="10 11">
    <name type="scientific">Toxocara canis</name>
    <name type="common">Canine roundworm</name>
    <dbReference type="NCBI Taxonomy" id="6265"/>
    <lineage>
        <taxon>Eukaryota</taxon>
        <taxon>Metazoa</taxon>
        <taxon>Ecdysozoa</taxon>
        <taxon>Nematoda</taxon>
        <taxon>Chromadorea</taxon>
        <taxon>Rhabditida</taxon>
        <taxon>Spirurina</taxon>
        <taxon>Ascaridomorpha</taxon>
        <taxon>Ascaridoidea</taxon>
        <taxon>Toxocaridae</taxon>
        <taxon>Toxocara</taxon>
    </lineage>
</organism>
<keyword evidence="11" id="KW-1185">Reference proteome</keyword>
<dbReference type="GO" id="GO:0034455">
    <property type="term" value="C:t-UTP complex"/>
    <property type="evidence" value="ECO:0007669"/>
    <property type="project" value="TreeGrafter"/>
</dbReference>
<keyword evidence="3 8" id="KW-0690">Ribosome biogenesis</keyword>
<keyword evidence="6 8" id="KW-0687">Ribonucleoprotein</keyword>
<evidence type="ECO:0000256" key="2">
    <source>
        <dbReference type="ARBA" id="ARBA00010559"/>
    </source>
</evidence>
<evidence type="ECO:0000313" key="10">
    <source>
        <dbReference type="EMBL" id="KHN80990.1"/>
    </source>
</evidence>
<dbReference type="OMA" id="HVMSVFT"/>
<dbReference type="OrthoDB" id="31183at2759"/>
<dbReference type="EMBL" id="JPKZ01001612">
    <property type="protein sequence ID" value="KHN80990.1"/>
    <property type="molecule type" value="Genomic_DNA"/>
</dbReference>
<evidence type="ECO:0000256" key="4">
    <source>
        <dbReference type="ARBA" id="ARBA00022552"/>
    </source>
</evidence>
<evidence type="ECO:0000256" key="3">
    <source>
        <dbReference type="ARBA" id="ARBA00022517"/>
    </source>
</evidence>
<comment type="similarity">
    <text evidence="2 8">Belongs to the HEATR1/UTP10 family.</text>
</comment>
<evidence type="ECO:0000256" key="6">
    <source>
        <dbReference type="ARBA" id="ARBA00023274"/>
    </source>
</evidence>
<evidence type="ECO:0000259" key="9">
    <source>
        <dbReference type="SMART" id="SM01036"/>
    </source>
</evidence>
<evidence type="ECO:0000256" key="7">
    <source>
        <dbReference type="PROSITE-ProRule" id="PRU00103"/>
    </source>
</evidence>
<proteinExistence type="inferred from homology"/>
<gene>
    <name evidence="10" type="primary">toe-1</name>
    <name evidence="10" type="ORF">Tcan_15605</name>
</gene>
<evidence type="ECO:0000256" key="8">
    <source>
        <dbReference type="RuleBase" id="RU367065"/>
    </source>
</evidence>
<dbReference type="InterPro" id="IPR040191">
    <property type="entry name" value="UTP10"/>
</dbReference>
<dbReference type="InterPro" id="IPR022125">
    <property type="entry name" value="U3snoRNP10_N"/>
</dbReference>